<name>K2BWX7_9BACT</name>
<evidence type="ECO:0000313" key="1">
    <source>
        <dbReference type="EMBL" id="EKD66659.1"/>
    </source>
</evidence>
<dbReference type="EMBL" id="AMFJ01021609">
    <property type="protein sequence ID" value="EKD66659.1"/>
    <property type="molecule type" value="Genomic_DNA"/>
</dbReference>
<gene>
    <name evidence="1" type="ORF">ACD_49C00023G0002</name>
</gene>
<reference evidence="1" key="1">
    <citation type="journal article" date="2012" name="Science">
        <title>Fermentation, hydrogen, and sulfur metabolism in multiple uncultivated bacterial phyla.</title>
        <authorList>
            <person name="Wrighton K.C."/>
            <person name="Thomas B.C."/>
            <person name="Sharon I."/>
            <person name="Miller C.S."/>
            <person name="Castelle C.J."/>
            <person name="VerBerkmoes N.C."/>
            <person name="Wilkins M.J."/>
            <person name="Hettich R.L."/>
            <person name="Lipton M.S."/>
            <person name="Williams K.H."/>
            <person name="Long P.E."/>
            <person name="Banfield J.F."/>
        </authorList>
    </citation>
    <scope>NUCLEOTIDE SEQUENCE [LARGE SCALE GENOMIC DNA]</scope>
</reference>
<protein>
    <submittedName>
        <fullName evidence="1">Uncharacterized protein</fullName>
    </submittedName>
</protein>
<comment type="caution">
    <text evidence="1">The sequence shown here is derived from an EMBL/GenBank/DDBJ whole genome shotgun (WGS) entry which is preliminary data.</text>
</comment>
<proteinExistence type="predicted"/>
<organism evidence="1">
    <name type="scientific">uncultured bacterium</name>
    <name type="common">gcode 4</name>
    <dbReference type="NCBI Taxonomy" id="1234023"/>
    <lineage>
        <taxon>Bacteria</taxon>
        <taxon>environmental samples</taxon>
    </lineage>
</organism>
<accession>K2BWX7</accession>
<sequence>MLHLTQTIQSELGDKIACSRFAIRVEIWDFIQFRVASGKLDELILLSKTSFESWSKILKFSRVSRAFCRAKTILFSGIFDFQEMFVW</sequence>
<dbReference type="AlphaFoldDB" id="K2BWX7"/>